<evidence type="ECO:0000313" key="2">
    <source>
        <dbReference type="Proteomes" id="UP001254832"/>
    </source>
</evidence>
<sequence>MNHKRVILKKKAVSPTQSRSNRTSRVLLKKDCDLKINYGVSDDCACHQPISQNVAHRERCFKIIPGQKPLIKLRLAGINNNLNFELFRHKGNRIIIEVSSGEKTEKIRGVLCDVGTDYVDIKKANGRVVTLLQSNIIKIEWLGRRKRAPQVEYVEDDYGDEYGYDEDCEE</sequence>
<proteinExistence type="predicted"/>
<dbReference type="Proteomes" id="UP001254832">
    <property type="component" value="Unassembled WGS sequence"/>
</dbReference>
<protein>
    <submittedName>
        <fullName evidence="1">Uncharacterized protein</fullName>
    </submittedName>
</protein>
<comment type="caution">
    <text evidence="1">The sequence shown here is derived from an EMBL/GenBank/DDBJ whole genome shotgun (WGS) entry which is preliminary data.</text>
</comment>
<organism evidence="1 2">
    <name type="scientific">Paenibacillus amylolyticus</name>
    <dbReference type="NCBI Taxonomy" id="1451"/>
    <lineage>
        <taxon>Bacteria</taxon>
        <taxon>Bacillati</taxon>
        <taxon>Bacillota</taxon>
        <taxon>Bacilli</taxon>
        <taxon>Bacillales</taxon>
        <taxon>Paenibacillaceae</taxon>
        <taxon>Paenibacillus</taxon>
    </lineage>
</organism>
<dbReference type="RefSeq" id="WP_310144581.1">
    <property type="nucleotide sequence ID" value="NZ_JAVDTR010000016.1"/>
</dbReference>
<gene>
    <name evidence="1" type="ORF">J2W91_004871</name>
</gene>
<dbReference type="EMBL" id="JAVDTR010000016">
    <property type="protein sequence ID" value="MDR6726360.1"/>
    <property type="molecule type" value="Genomic_DNA"/>
</dbReference>
<reference evidence="1" key="1">
    <citation type="submission" date="2023-07" db="EMBL/GenBank/DDBJ databases">
        <title>Sorghum-associated microbial communities from plants grown in Nebraska, USA.</title>
        <authorList>
            <person name="Schachtman D."/>
        </authorList>
    </citation>
    <scope>NUCLEOTIDE SEQUENCE</scope>
    <source>
        <strain evidence="1">BE80</strain>
    </source>
</reference>
<evidence type="ECO:0000313" key="1">
    <source>
        <dbReference type="EMBL" id="MDR6726360.1"/>
    </source>
</evidence>
<dbReference type="AlphaFoldDB" id="A0AAP5H4R9"/>
<accession>A0AAP5H4R9</accession>
<name>A0AAP5H4R9_PAEAM</name>